<dbReference type="PANTHER" id="PTHR37316:SF3">
    <property type="entry name" value="TEICHOIC ACID GLYCEROL-PHOSPHATE TRANSFERASE"/>
    <property type="match status" value="1"/>
</dbReference>
<accession>A0ABT2TUY6</accession>
<evidence type="ECO:0000256" key="6">
    <source>
        <dbReference type="ARBA" id="ARBA00023136"/>
    </source>
</evidence>
<dbReference type="Gene3D" id="3.40.50.2000">
    <property type="entry name" value="Glycogen Phosphorylase B"/>
    <property type="match status" value="1"/>
</dbReference>
<gene>
    <name evidence="8" type="ORF">OCV61_11605</name>
</gene>
<keyword evidence="4" id="KW-0808">Transferase</keyword>
<reference evidence="8 9" key="1">
    <citation type="journal article" date="2021" name="ISME Commun">
        <title>Automated analysis of genomic sequences facilitates high-throughput and comprehensive description of bacteria.</title>
        <authorList>
            <person name="Hitch T.C.A."/>
        </authorList>
    </citation>
    <scope>NUCLEOTIDE SEQUENCE [LARGE SCALE GENOMIC DNA]</scope>
    <source>
        <strain evidence="8 9">Sanger_23</strain>
    </source>
</reference>
<protein>
    <submittedName>
        <fullName evidence="8">CDP-glycerol glycerophosphotransferase family protein</fullName>
    </submittedName>
</protein>
<keyword evidence="5" id="KW-0777">Teichoic acid biosynthesis</keyword>
<evidence type="ECO:0000256" key="1">
    <source>
        <dbReference type="ARBA" id="ARBA00004202"/>
    </source>
</evidence>
<evidence type="ECO:0000256" key="2">
    <source>
        <dbReference type="ARBA" id="ARBA00010488"/>
    </source>
</evidence>
<keyword evidence="6" id="KW-0472">Membrane</keyword>
<evidence type="ECO:0000313" key="8">
    <source>
        <dbReference type="EMBL" id="MCU6766055.1"/>
    </source>
</evidence>
<dbReference type="InterPro" id="IPR001296">
    <property type="entry name" value="Glyco_trans_1"/>
</dbReference>
<feature type="domain" description="Glycosyl transferase family 1" evidence="7">
    <location>
        <begin position="626"/>
        <end position="729"/>
    </location>
</feature>
<evidence type="ECO:0000256" key="5">
    <source>
        <dbReference type="ARBA" id="ARBA00022944"/>
    </source>
</evidence>
<dbReference type="PANTHER" id="PTHR37316">
    <property type="entry name" value="TEICHOIC ACID GLYCEROL-PHOSPHATE PRIMASE"/>
    <property type="match status" value="1"/>
</dbReference>
<evidence type="ECO:0000256" key="4">
    <source>
        <dbReference type="ARBA" id="ARBA00022679"/>
    </source>
</evidence>
<comment type="similarity">
    <text evidence="2">Belongs to the CDP-glycerol glycerophosphotransferase family.</text>
</comment>
<keyword evidence="3" id="KW-1003">Cell membrane</keyword>
<evidence type="ECO:0000313" key="9">
    <source>
        <dbReference type="Proteomes" id="UP001652409"/>
    </source>
</evidence>
<dbReference type="InterPro" id="IPR051612">
    <property type="entry name" value="Teichoic_Acid_Biosynth"/>
</dbReference>
<comment type="caution">
    <text evidence="8">The sequence shown here is derived from an EMBL/GenBank/DDBJ whole genome shotgun (WGS) entry which is preliminary data.</text>
</comment>
<name>A0ABT2TUY6_9FIRM</name>
<dbReference type="InterPro" id="IPR043148">
    <property type="entry name" value="TagF_C"/>
</dbReference>
<evidence type="ECO:0000259" key="7">
    <source>
        <dbReference type="Pfam" id="PF00534"/>
    </source>
</evidence>
<sequence length="759" mass="86765">MKGFGQLKKLLGFGKNSVKEAKKEDKTSGLEQAIEDAREEGRLNLNEEMRAVYVDFWQNSPIKEKCILYEAFGGRGMTCSPYALFRYLLTQADLSEYVHVWVIDDFQDNQYQMELYKEYENVKFISRQSVEYREYLATAKYLINNVSFPGFFTKREGQIYLDTWHGIPLKTLGFDIPAGKVSAGNTARNLLAADYLISPNPFMTQIYQQAFKMEGLYQGKILEEGQPRNDRFFHTDRKIIMDKLSKSGVKIDPSKKLILYAPTWKGSKYSSPDTSLDAYFELIHTVEANIDTSKYQVLVKPHQIVYYHIKKNQGITGQFIPATIDTNELLSAVDILISDYSSIYFDFLVSGRPVLFFIPDLDEYLGYRGLYFGIDKLPGPIARNHRQLGEMIHDVDKAMEPYMDKYQREAAWACPRDDGDVCSRIVDVVFRGKSSAHAISCGEINKKRLLLYPGEMEENHDTFSFMELLQLLDYNKYDVTLLTGGSGDEPEQRICSLDQRVRVLYRGQPENGTCEEKGLYAFSKGKDPSLAAFYKREAKRLFGDARFDYVINLSSEKNVITAMLPFVEHAVYAEYGTSFVDITRISQDLGKQQQIHYQGQDFYIAERQKTGEAGPALKLLLVPDPGKKNYAAMGSLTKEQDFQGLIRNFKAYVHENENSHLYILGDGNERKDLEKLLLEEGLTKCVTMTGYVAEPFGFLKLCTAFVHTHTQGADSLPVLEAKALKLPMLDGNFREEAYPEFEPQAYNQNVYAEFERAIL</sequence>
<keyword evidence="9" id="KW-1185">Reference proteome</keyword>
<dbReference type="InterPro" id="IPR007554">
    <property type="entry name" value="Glycerophosphate_synth"/>
</dbReference>
<evidence type="ECO:0000256" key="3">
    <source>
        <dbReference type="ARBA" id="ARBA00022475"/>
    </source>
</evidence>
<dbReference type="Pfam" id="PF00534">
    <property type="entry name" value="Glycos_transf_1"/>
    <property type="match status" value="1"/>
</dbReference>
<dbReference type="Gene3D" id="3.40.50.12580">
    <property type="match status" value="1"/>
</dbReference>
<comment type="subcellular location">
    <subcellularLocation>
        <location evidence="1">Cell membrane</location>
        <topology evidence="1">Peripheral membrane protein</topology>
    </subcellularLocation>
</comment>
<dbReference type="RefSeq" id="WP_158421975.1">
    <property type="nucleotide sequence ID" value="NZ_JAOQJL010000022.1"/>
</dbReference>
<dbReference type="Pfam" id="PF04464">
    <property type="entry name" value="Glyphos_transf"/>
    <property type="match status" value="1"/>
</dbReference>
<dbReference type="Gene3D" id="3.40.50.11820">
    <property type="match status" value="1"/>
</dbReference>
<dbReference type="SUPFAM" id="SSF53756">
    <property type="entry name" value="UDP-Glycosyltransferase/glycogen phosphorylase"/>
    <property type="match status" value="2"/>
</dbReference>
<dbReference type="Proteomes" id="UP001652409">
    <property type="component" value="Unassembled WGS sequence"/>
</dbReference>
<dbReference type="EMBL" id="JAOQJL010000022">
    <property type="protein sequence ID" value="MCU6766055.1"/>
    <property type="molecule type" value="Genomic_DNA"/>
</dbReference>
<dbReference type="InterPro" id="IPR043149">
    <property type="entry name" value="TagF_N"/>
</dbReference>
<proteinExistence type="inferred from homology"/>
<organism evidence="8 9">
    <name type="scientific">Blautia ammoniilytica</name>
    <dbReference type="NCBI Taxonomy" id="2981782"/>
    <lineage>
        <taxon>Bacteria</taxon>
        <taxon>Bacillati</taxon>
        <taxon>Bacillota</taxon>
        <taxon>Clostridia</taxon>
        <taxon>Lachnospirales</taxon>
        <taxon>Lachnospiraceae</taxon>
        <taxon>Blautia</taxon>
    </lineage>
</organism>